<feature type="compositionally biased region" description="Low complexity" evidence="2">
    <location>
        <begin position="753"/>
        <end position="764"/>
    </location>
</feature>
<dbReference type="GO" id="GO:0048471">
    <property type="term" value="C:perinuclear region of cytoplasm"/>
    <property type="evidence" value="ECO:0007669"/>
    <property type="project" value="TreeGrafter"/>
</dbReference>
<dbReference type="GO" id="GO:0031267">
    <property type="term" value="F:small GTPase binding"/>
    <property type="evidence" value="ECO:0007669"/>
    <property type="project" value="TreeGrafter"/>
</dbReference>
<dbReference type="AlphaFoldDB" id="A0A9N8DDX5"/>
<dbReference type="InterPro" id="IPR032675">
    <property type="entry name" value="LRR_dom_sf"/>
</dbReference>
<name>A0A9N8DDX5_9STRA</name>
<feature type="compositionally biased region" description="Low complexity" evidence="2">
    <location>
        <begin position="637"/>
        <end position="651"/>
    </location>
</feature>
<keyword evidence="1" id="KW-0175">Coiled coil</keyword>
<sequence>MDESLHLDTLTTTPLTVELVGTHDDDDDSKKTNSSSGRQVRVSIDKIVRDAETGNTRLVVTLPRLVDTAHAGGAVDLLLDKWNNYYLQTLVITGVRFTQGGINAIATFLTMQNVLPTIQTLVFHDIIGGRILRQDEDHVYALCKTFQKAPNLEILDLSHNLLGEYVWDALGAQTKLKSICLSDVEMRDSSFQKLQAIVFNCGETLQDVTISNYSRTGIEACEALEHLLSSCRNLRSFSWENKFQPADHHTNNNHNNNSQTSSPSRKPSREGLVPVLGLAQLSENMFKNDFGAMHHLELTGGTIPAADIATFCNALEGFHKLQTLKVSQCGLTSENIQRIVTALRSARPPLSSIDFSHNEIDCEGASWIAQLSCLRAVTKNLRHLNLEYNQIARKGALEVIERFASKSSDFHLRLQEGNPFDSSAVFLSLASSKHAAETELKDLHKDCFRLRADKTDAQNNLRELLQAQSTMVNDMHELTAKAKQLEEDKEGLIKAFSVLGMMQHVQERDNMLQRIAQLEEAVHGHAKANGLKNGHSKPQRQPSPTSRTEPTCLSKRKVSKARSMDDQLMSPTGRAKKPVAQPQPAAPKSPSNGFPVPPNLSASQTGRSPRSGRPTTARHQLVRAASERWNALKLESNTNNSNNNNNSGPGKPKFKKKPTPVRSKSSKSLAEFLNKSAPDVFDNNINFDDSFNLLDDSAHTTPAVTQQLMSESSSALGDARRRMRQQGLSSARSLPPRGESKSLGHNNSALAMNSSFGNNSNNSSLPKLDRMIDASTSDSSDSLAYPKR</sequence>
<reference evidence="3" key="1">
    <citation type="submission" date="2020-06" db="EMBL/GenBank/DDBJ databases">
        <authorList>
            <consortium name="Plant Systems Biology data submission"/>
        </authorList>
    </citation>
    <scope>NUCLEOTIDE SEQUENCE</scope>
    <source>
        <strain evidence="3">D6</strain>
    </source>
</reference>
<feature type="region of interest" description="Disordered" evidence="2">
    <location>
        <begin position="635"/>
        <end position="669"/>
    </location>
</feature>
<evidence type="ECO:0000313" key="3">
    <source>
        <dbReference type="EMBL" id="CAB9501482.1"/>
    </source>
</evidence>
<evidence type="ECO:0000313" key="4">
    <source>
        <dbReference type="Proteomes" id="UP001153069"/>
    </source>
</evidence>
<feature type="compositionally biased region" description="Polar residues" evidence="2">
    <location>
        <begin position="743"/>
        <end position="752"/>
    </location>
</feature>
<dbReference type="EMBL" id="CAICTM010000109">
    <property type="protein sequence ID" value="CAB9501482.1"/>
    <property type="molecule type" value="Genomic_DNA"/>
</dbReference>
<evidence type="ECO:0000256" key="1">
    <source>
        <dbReference type="SAM" id="Coils"/>
    </source>
</evidence>
<evidence type="ECO:0000256" key="2">
    <source>
        <dbReference type="SAM" id="MobiDB-lite"/>
    </source>
</evidence>
<feature type="region of interest" description="Disordered" evidence="2">
    <location>
        <begin position="526"/>
        <end position="620"/>
    </location>
</feature>
<dbReference type="GO" id="GO:0005634">
    <property type="term" value="C:nucleus"/>
    <property type="evidence" value="ECO:0007669"/>
    <property type="project" value="TreeGrafter"/>
</dbReference>
<dbReference type="InterPro" id="IPR027038">
    <property type="entry name" value="RanGap"/>
</dbReference>
<gene>
    <name evidence="3" type="ORF">SEMRO_110_G054800.1</name>
</gene>
<dbReference type="GO" id="GO:0005096">
    <property type="term" value="F:GTPase activator activity"/>
    <property type="evidence" value="ECO:0007669"/>
    <property type="project" value="InterPro"/>
</dbReference>
<feature type="compositionally biased region" description="Polar residues" evidence="2">
    <location>
        <begin position="539"/>
        <end position="551"/>
    </location>
</feature>
<feature type="compositionally biased region" description="Low complexity" evidence="2">
    <location>
        <begin position="578"/>
        <end position="591"/>
    </location>
</feature>
<keyword evidence="4" id="KW-1185">Reference proteome</keyword>
<comment type="caution">
    <text evidence="3">The sequence shown here is derived from an EMBL/GenBank/DDBJ whole genome shotgun (WGS) entry which is preliminary data.</text>
</comment>
<dbReference type="Pfam" id="PF13516">
    <property type="entry name" value="LRR_6"/>
    <property type="match status" value="1"/>
</dbReference>
<organism evidence="3 4">
    <name type="scientific">Seminavis robusta</name>
    <dbReference type="NCBI Taxonomy" id="568900"/>
    <lineage>
        <taxon>Eukaryota</taxon>
        <taxon>Sar</taxon>
        <taxon>Stramenopiles</taxon>
        <taxon>Ochrophyta</taxon>
        <taxon>Bacillariophyta</taxon>
        <taxon>Bacillariophyceae</taxon>
        <taxon>Bacillariophycidae</taxon>
        <taxon>Naviculales</taxon>
        <taxon>Naviculaceae</taxon>
        <taxon>Seminavis</taxon>
    </lineage>
</organism>
<dbReference type="GO" id="GO:0005829">
    <property type="term" value="C:cytosol"/>
    <property type="evidence" value="ECO:0007669"/>
    <property type="project" value="TreeGrafter"/>
</dbReference>
<dbReference type="Proteomes" id="UP001153069">
    <property type="component" value="Unassembled WGS sequence"/>
</dbReference>
<dbReference type="OrthoDB" id="120976at2759"/>
<feature type="compositionally biased region" description="Low complexity" evidence="2">
    <location>
        <begin position="773"/>
        <end position="782"/>
    </location>
</feature>
<dbReference type="SUPFAM" id="SSF52047">
    <property type="entry name" value="RNI-like"/>
    <property type="match status" value="1"/>
</dbReference>
<dbReference type="PANTHER" id="PTHR24113:SF15">
    <property type="entry name" value="NACHT DOMAIN-CONTAINING PROTEIN"/>
    <property type="match status" value="1"/>
</dbReference>
<dbReference type="Gene3D" id="3.80.10.10">
    <property type="entry name" value="Ribonuclease Inhibitor"/>
    <property type="match status" value="2"/>
</dbReference>
<feature type="compositionally biased region" description="Polar residues" evidence="2">
    <location>
        <begin position="600"/>
        <end position="618"/>
    </location>
</feature>
<dbReference type="PANTHER" id="PTHR24113">
    <property type="entry name" value="RAN GTPASE-ACTIVATING PROTEIN 1"/>
    <property type="match status" value="1"/>
</dbReference>
<dbReference type="GO" id="GO:0006913">
    <property type="term" value="P:nucleocytoplasmic transport"/>
    <property type="evidence" value="ECO:0007669"/>
    <property type="project" value="TreeGrafter"/>
</dbReference>
<feature type="region of interest" description="Disordered" evidence="2">
    <location>
        <begin position="245"/>
        <end position="270"/>
    </location>
</feature>
<feature type="coiled-coil region" evidence="1">
    <location>
        <begin position="468"/>
        <end position="521"/>
    </location>
</feature>
<feature type="region of interest" description="Disordered" evidence="2">
    <location>
        <begin position="709"/>
        <end position="788"/>
    </location>
</feature>
<dbReference type="InterPro" id="IPR001611">
    <property type="entry name" value="Leu-rich_rpt"/>
</dbReference>
<accession>A0A9N8DDX5</accession>
<protein>
    <submittedName>
        <fullName evidence="3">Uncharacterized protein</fullName>
    </submittedName>
</protein>
<proteinExistence type="predicted"/>